<dbReference type="RefSeq" id="WP_079552449.1">
    <property type="nucleotide sequence ID" value="NZ_LT670847.1"/>
</dbReference>
<dbReference type="InParanoid" id="A0A1M7GD67"/>
<feature type="transmembrane region" description="Helical" evidence="7">
    <location>
        <begin position="181"/>
        <end position="206"/>
    </location>
</feature>
<feature type="transmembrane region" description="Helical" evidence="7">
    <location>
        <begin position="329"/>
        <end position="350"/>
    </location>
</feature>
<dbReference type="PROSITE" id="PS00077">
    <property type="entry name" value="COX1_CUB"/>
    <property type="match status" value="1"/>
</dbReference>
<keyword evidence="6" id="KW-0813">Transport</keyword>
<evidence type="ECO:0000256" key="2">
    <source>
        <dbReference type="ARBA" id="ARBA00022660"/>
    </source>
</evidence>
<dbReference type="Proteomes" id="UP000190911">
    <property type="component" value="Chromosome I"/>
</dbReference>
<keyword evidence="3 6" id="KW-0812">Transmembrane</keyword>
<feature type="transmembrane region" description="Helical" evidence="7">
    <location>
        <begin position="405"/>
        <end position="430"/>
    </location>
</feature>
<accession>A0A1M7GD67</accession>
<dbReference type="PANTHER" id="PTHR10422">
    <property type="entry name" value="CYTOCHROME C OXIDASE SUBUNIT 1"/>
    <property type="match status" value="1"/>
</dbReference>
<evidence type="ECO:0000256" key="3">
    <source>
        <dbReference type="ARBA" id="ARBA00022692"/>
    </source>
</evidence>
<feature type="transmembrane region" description="Helical" evidence="7">
    <location>
        <begin position="56"/>
        <end position="73"/>
    </location>
</feature>
<dbReference type="OrthoDB" id="9767153at2"/>
<evidence type="ECO:0000256" key="1">
    <source>
        <dbReference type="ARBA" id="ARBA00004141"/>
    </source>
</evidence>
<dbReference type="GO" id="GO:0009060">
    <property type="term" value="P:aerobic respiration"/>
    <property type="evidence" value="ECO:0007669"/>
    <property type="project" value="InterPro"/>
</dbReference>
<dbReference type="InterPro" id="IPR023616">
    <property type="entry name" value="Cyt_c_oxase-like_su1_dom"/>
</dbReference>
<keyword evidence="10" id="KW-1185">Reference proteome</keyword>
<dbReference type="InterPro" id="IPR023615">
    <property type="entry name" value="Cyt_c_Oxase_su1_BS"/>
</dbReference>
<feature type="transmembrane region" description="Helical" evidence="7">
    <location>
        <begin position="218"/>
        <end position="242"/>
    </location>
</feature>
<feature type="transmembrane region" description="Helical" evidence="7">
    <location>
        <begin position="120"/>
        <end position="136"/>
    </location>
</feature>
<evidence type="ECO:0000256" key="7">
    <source>
        <dbReference type="SAM" id="Phobius"/>
    </source>
</evidence>
<dbReference type="InterPro" id="IPR036927">
    <property type="entry name" value="Cyt_c_oxase-like_su1_sf"/>
</dbReference>
<feature type="domain" description="Cytochrome oxidase subunit I profile" evidence="8">
    <location>
        <begin position="220"/>
        <end position="384"/>
    </location>
</feature>
<comment type="similarity">
    <text evidence="6">Belongs to the heme-copper respiratory oxidase family.</text>
</comment>
<dbReference type="PANTHER" id="PTHR10422:SF43">
    <property type="entry name" value="NITRIC OXIDE REDUCTASE SUBUNIT B"/>
    <property type="match status" value="1"/>
</dbReference>
<dbReference type="Gene3D" id="1.20.210.10">
    <property type="entry name" value="Cytochrome c oxidase-like, subunit I domain"/>
    <property type="match status" value="1"/>
</dbReference>
<dbReference type="GO" id="GO:0015990">
    <property type="term" value="P:electron transport coupled proton transport"/>
    <property type="evidence" value="ECO:0007669"/>
    <property type="project" value="TreeGrafter"/>
</dbReference>
<dbReference type="PROSITE" id="PS50855">
    <property type="entry name" value="COX1"/>
    <property type="match status" value="1"/>
</dbReference>
<dbReference type="GO" id="GO:0004129">
    <property type="term" value="F:cytochrome-c oxidase activity"/>
    <property type="evidence" value="ECO:0007669"/>
    <property type="project" value="InterPro"/>
</dbReference>
<evidence type="ECO:0000256" key="4">
    <source>
        <dbReference type="ARBA" id="ARBA00022989"/>
    </source>
</evidence>
<proteinExistence type="inferred from homology"/>
<name>A0A1M7GD67_9GAMM</name>
<evidence type="ECO:0000256" key="6">
    <source>
        <dbReference type="RuleBase" id="RU000370"/>
    </source>
</evidence>
<dbReference type="Pfam" id="PF00115">
    <property type="entry name" value="COX1"/>
    <property type="match status" value="1"/>
</dbReference>
<feature type="transmembrane region" description="Helical" evidence="7">
    <location>
        <begin position="287"/>
        <end position="309"/>
    </location>
</feature>
<dbReference type="SUPFAM" id="SSF81442">
    <property type="entry name" value="Cytochrome c oxidase subunit I-like"/>
    <property type="match status" value="1"/>
</dbReference>
<keyword evidence="6" id="KW-0408">Iron</keyword>
<protein>
    <submittedName>
        <fullName evidence="9">Nitric oxide reductase, NorB subunit apoprotein</fullName>
    </submittedName>
</protein>
<gene>
    <name evidence="9" type="ORF">SAMN05878437_1428</name>
</gene>
<evidence type="ECO:0000313" key="9">
    <source>
        <dbReference type="EMBL" id="SHM13897.1"/>
    </source>
</evidence>
<dbReference type="GO" id="GO:0020037">
    <property type="term" value="F:heme binding"/>
    <property type="evidence" value="ECO:0007669"/>
    <property type="project" value="InterPro"/>
</dbReference>
<feature type="transmembrane region" description="Helical" evidence="7">
    <location>
        <begin position="12"/>
        <end position="36"/>
    </location>
</feature>
<feature type="transmembrane region" description="Helical" evidence="7">
    <location>
        <begin position="362"/>
        <end position="385"/>
    </location>
</feature>
<organism evidence="9 10">
    <name type="scientific">Vreelandella subglaciescola</name>
    <dbReference type="NCBI Taxonomy" id="29571"/>
    <lineage>
        <taxon>Bacteria</taxon>
        <taxon>Pseudomonadati</taxon>
        <taxon>Pseudomonadota</taxon>
        <taxon>Gammaproteobacteria</taxon>
        <taxon>Oceanospirillales</taxon>
        <taxon>Halomonadaceae</taxon>
        <taxon>Vreelandella</taxon>
    </lineage>
</organism>
<evidence type="ECO:0000259" key="8">
    <source>
        <dbReference type="PROSITE" id="PS50855"/>
    </source>
</evidence>
<comment type="subcellular location">
    <subcellularLocation>
        <location evidence="1">Membrane</location>
        <topology evidence="1">Multi-pass membrane protein</topology>
    </subcellularLocation>
</comment>
<keyword evidence="6" id="KW-0349">Heme</keyword>
<keyword evidence="6" id="KW-0479">Metal-binding</keyword>
<dbReference type="GO" id="GO:0016020">
    <property type="term" value="C:membrane"/>
    <property type="evidence" value="ECO:0007669"/>
    <property type="project" value="UniProtKB-SubCell"/>
</dbReference>
<feature type="transmembrane region" description="Helical" evidence="7">
    <location>
        <begin position="148"/>
        <end position="169"/>
    </location>
</feature>
<keyword evidence="4 7" id="KW-1133">Transmembrane helix</keyword>
<keyword evidence="5 7" id="KW-0472">Membrane</keyword>
<dbReference type="STRING" id="29571.SAMN05878437_1428"/>
<dbReference type="AlphaFoldDB" id="A0A1M7GD67"/>
<dbReference type="GO" id="GO:0022904">
    <property type="term" value="P:respiratory electron transport chain"/>
    <property type="evidence" value="ECO:0007669"/>
    <property type="project" value="TreeGrafter"/>
</dbReference>
<dbReference type="InterPro" id="IPR000883">
    <property type="entry name" value="Cyt_C_Oxase_1"/>
</dbReference>
<dbReference type="EMBL" id="LT670847">
    <property type="protein sequence ID" value="SHM13897.1"/>
    <property type="molecule type" value="Genomic_DNA"/>
</dbReference>
<sequence length="451" mass="50963">MKYETQRVALPFFMVAMALFALQIVFGLLAATVYVWPEFMASFMPFNIMRVSHTNLLIVWLLIGFMGCTYYLMPEEAEREIHSPGLAYLQLAIFAFAGAAALVGYQFGIHEGREFLEQPFWIKVLITISFLLFLFNTSTTLAKGRRTAINMVLMLGLWLAAVFWLFAFYNPTNLAVDKLYWWWVVHLWVEGVWELIMAALLGYLVIKMTGVDREVIEKWLYVIVGLALFSGLLGTGHHYYWIGAPSYWQPIGSIFSTLEVAPFFTMVMFAFTMFWKGTRNHPNKAAMLWTLGCPTVAFFGAGVWGFMHTLHWVNYYSHGTQVTAAHGHLAFYGAYVMIILGVITFAMPSLRRSQPYNQVMNMWGFWIMTGAMCFMTFTLTFAGVVQTHLQRVLGMNYMEVQDQLGLFYGMRLGAGVAVAIGAGLLVYSFFGPRRVQAPAGGTQMIAGAESA</sequence>
<feature type="transmembrane region" description="Helical" evidence="7">
    <location>
        <begin position="85"/>
        <end position="108"/>
    </location>
</feature>
<keyword evidence="6" id="KW-0249">Electron transport</keyword>
<keyword evidence="2 6" id="KW-0679">Respiratory chain</keyword>
<evidence type="ECO:0000313" key="10">
    <source>
        <dbReference type="Proteomes" id="UP000190911"/>
    </source>
</evidence>
<evidence type="ECO:0000256" key="5">
    <source>
        <dbReference type="ARBA" id="ARBA00023136"/>
    </source>
</evidence>
<reference evidence="9 10" key="1">
    <citation type="submission" date="2016-11" db="EMBL/GenBank/DDBJ databases">
        <authorList>
            <person name="Jaros S."/>
            <person name="Januszkiewicz K."/>
            <person name="Wedrychowicz H."/>
        </authorList>
    </citation>
    <scope>NUCLEOTIDE SEQUENCE [LARGE SCALE GENOMIC DNA]</scope>
    <source>
        <strain evidence="9 10">ACAM 12</strain>
    </source>
</reference>
<feature type="transmembrane region" description="Helical" evidence="7">
    <location>
        <begin position="254"/>
        <end position="275"/>
    </location>
</feature>